<organism evidence="1 2">
    <name type="scientific">Elysia marginata</name>
    <dbReference type="NCBI Taxonomy" id="1093978"/>
    <lineage>
        <taxon>Eukaryota</taxon>
        <taxon>Metazoa</taxon>
        <taxon>Spiralia</taxon>
        <taxon>Lophotrochozoa</taxon>
        <taxon>Mollusca</taxon>
        <taxon>Gastropoda</taxon>
        <taxon>Heterobranchia</taxon>
        <taxon>Euthyneura</taxon>
        <taxon>Panpulmonata</taxon>
        <taxon>Sacoglossa</taxon>
        <taxon>Placobranchoidea</taxon>
        <taxon>Plakobranchidae</taxon>
        <taxon>Elysia</taxon>
    </lineage>
</organism>
<evidence type="ECO:0000313" key="2">
    <source>
        <dbReference type="Proteomes" id="UP000762676"/>
    </source>
</evidence>
<name>A0AAV4FDY6_9GAST</name>
<dbReference type="Proteomes" id="UP000762676">
    <property type="component" value="Unassembled WGS sequence"/>
</dbReference>
<accession>A0AAV4FDY6</accession>
<protein>
    <submittedName>
        <fullName evidence="1">Uncharacterized protein</fullName>
    </submittedName>
</protein>
<dbReference type="EMBL" id="BMAT01011349">
    <property type="protein sequence ID" value="GFR71085.1"/>
    <property type="molecule type" value="Genomic_DNA"/>
</dbReference>
<keyword evidence="2" id="KW-1185">Reference proteome</keyword>
<proteinExistence type="predicted"/>
<evidence type="ECO:0000313" key="1">
    <source>
        <dbReference type="EMBL" id="GFR71085.1"/>
    </source>
</evidence>
<comment type="caution">
    <text evidence="1">The sequence shown here is derived from an EMBL/GenBank/DDBJ whole genome shotgun (WGS) entry which is preliminary data.</text>
</comment>
<gene>
    <name evidence="1" type="ORF">ElyMa_005669900</name>
</gene>
<sequence>MRFDFPHILLPLDKAVYGPVKKYSNTAPDNRFWPPHPASFLTLCRHKKLDQPKSGFFIPSPRAASQSLPKGTLPRTLSLCLKPGVSVSSVAERLGLISRRHAMSFLALTNLPDNLASESSARTAMTEALFRCTSDYLQNLFEDIDFIINSAPFIRKKCGDLAGYQTMMQMVRYAIECFLTGMFTCLSCHRC</sequence>
<dbReference type="AlphaFoldDB" id="A0AAV4FDY6"/>
<reference evidence="1 2" key="1">
    <citation type="journal article" date="2021" name="Elife">
        <title>Chloroplast acquisition without the gene transfer in kleptoplastic sea slugs, Plakobranchus ocellatus.</title>
        <authorList>
            <person name="Maeda T."/>
            <person name="Takahashi S."/>
            <person name="Yoshida T."/>
            <person name="Shimamura S."/>
            <person name="Takaki Y."/>
            <person name="Nagai Y."/>
            <person name="Toyoda A."/>
            <person name="Suzuki Y."/>
            <person name="Arimoto A."/>
            <person name="Ishii H."/>
            <person name="Satoh N."/>
            <person name="Nishiyama T."/>
            <person name="Hasebe M."/>
            <person name="Maruyama T."/>
            <person name="Minagawa J."/>
            <person name="Obokata J."/>
            <person name="Shigenobu S."/>
        </authorList>
    </citation>
    <scope>NUCLEOTIDE SEQUENCE [LARGE SCALE GENOMIC DNA]</scope>
</reference>